<organism evidence="1 2">
    <name type="scientific">Conoideocrella luteorostrata</name>
    <dbReference type="NCBI Taxonomy" id="1105319"/>
    <lineage>
        <taxon>Eukaryota</taxon>
        <taxon>Fungi</taxon>
        <taxon>Dikarya</taxon>
        <taxon>Ascomycota</taxon>
        <taxon>Pezizomycotina</taxon>
        <taxon>Sordariomycetes</taxon>
        <taxon>Hypocreomycetidae</taxon>
        <taxon>Hypocreales</taxon>
        <taxon>Clavicipitaceae</taxon>
        <taxon>Conoideocrella</taxon>
    </lineage>
</organism>
<dbReference type="Proteomes" id="UP001251528">
    <property type="component" value="Unassembled WGS sequence"/>
</dbReference>
<evidence type="ECO:0000313" key="2">
    <source>
        <dbReference type="Proteomes" id="UP001251528"/>
    </source>
</evidence>
<evidence type="ECO:0000313" key="1">
    <source>
        <dbReference type="EMBL" id="KAK2616925.1"/>
    </source>
</evidence>
<name>A0AAJ0FZI0_9HYPO</name>
<reference evidence="1" key="1">
    <citation type="submission" date="2023-06" db="EMBL/GenBank/DDBJ databases">
        <title>Conoideocrella luteorostrata (Hypocreales: Clavicipitaceae), a potential biocontrol fungus for elongate hemlock scale in United States Christmas tree production areas.</title>
        <authorList>
            <person name="Barrett H."/>
            <person name="Lovett B."/>
            <person name="Macias A.M."/>
            <person name="Stajich J.E."/>
            <person name="Kasson M.T."/>
        </authorList>
    </citation>
    <scope>NUCLEOTIDE SEQUENCE</scope>
    <source>
        <strain evidence="1">ARSEF 14590</strain>
    </source>
</reference>
<gene>
    <name evidence="1" type="ORF">QQS21_000013</name>
</gene>
<dbReference type="AlphaFoldDB" id="A0AAJ0FZI0"/>
<protein>
    <submittedName>
        <fullName evidence="1">Uncharacterized protein</fullName>
    </submittedName>
</protein>
<sequence>MAPHSTIKGVYGPGTFADTSYTPLPDECRRLLQNFAQATPGFNDDGAILRSVNFHGGRLPIIPGPLKSQALSAVCQAMIGIVGKEICARKGTDTGKISINVDKSGLYPATPALVSIDNKDFSEMKKHGTVFKAGTDLDKGVLTKNNMHFRSWSIYPTKDP</sequence>
<keyword evidence="2" id="KW-1185">Reference proteome</keyword>
<comment type="caution">
    <text evidence="1">The sequence shown here is derived from an EMBL/GenBank/DDBJ whole genome shotgun (WGS) entry which is preliminary data.</text>
</comment>
<accession>A0AAJ0FZI0</accession>
<dbReference type="EMBL" id="JASWJB010000001">
    <property type="protein sequence ID" value="KAK2616925.1"/>
    <property type="molecule type" value="Genomic_DNA"/>
</dbReference>
<proteinExistence type="predicted"/>